<dbReference type="Proteomes" id="UP000789739">
    <property type="component" value="Unassembled WGS sequence"/>
</dbReference>
<dbReference type="OrthoDB" id="270318at2759"/>
<evidence type="ECO:0000313" key="2">
    <source>
        <dbReference type="Proteomes" id="UP000789739"/>
    </source>
</evidence>
<protein>
    <submittedName>
        <fullName evidence="1">1736_t:CDS:1</fullName>
    </submittedName>
</protein>
<keyword evidence="2" id="KW-1185">Reference proteome</keyword>
<reference evidence="1" key="1">
    <citation type="submission" date="2021-06" db="EMBL/GenBank/DDBJ databases">
        <authorList>
            <person name="Kallberg Y."/>
            <person name="Tangrot J."/>
            <person name="Rosling A."/>
        </authorList>
    </citation>
    <scope>NUCLEOTIDE SEQUENCE</scope>
    <source>
        <strain evidence="1">BR232B</strain>
    </source>
</reference>
<dbReference type="AlphaFoldDB" id="A0A9N9GCP8"/>
<comment type="caution">
    <text evidence="1">The sequence shown here is derived from an EMBL/GenBank/DDBJ whole genome shotgun (WGS) entry which is preliminary data.</text>
</comment>
<sequence>MWLLCQYGRTHALFHAVRIGNFINSEVVERLLEEGAQISRYFAQRMVLGFGKFDKTLIDLKQSHNVVTHYRSGNLWASNLPINVYTQLLRKAYERFEGNSMPIRGNDMEYFYYLSAGPLVISQARKKLEENLAEIRMLILVYKFAPFPPRPRIRKHIFESTESRQENYPPSDGYENVRQLNVIARAILIHPELVNDWKEIGYYEIVTDVNDLVMQGSLLILYPPVPAKDWVKPDLDQVINKLNELQSYGFKLTDELIGDALLLFENRLKDVGETLITAFATVRDMSEENIFNICLTELLDPERNLAQDNSLDFVINQIDNPDKAIILAFEKYSKINLTEVKNPTRSKQLPQLSYSAVVTQYLVGKFGADSQISSCLTTGSIVSI</sequence>
<evidence type="ECO:0000313" key="1">
    <source>
        <dbReference type="EMBL" id="CAG8597850.1"/>
    </source>
</evidence>
<dbReference type="EMBL" id="CAJVPI010001153">
    <property type="protein sequence ID" value="CAG8597850.1"/>
    <property type="molecule type" value="Genomic_DNA"/>
</dbReference>
<gene>
    <name evidence="1" type="ORF">PBRASI_LOCUS7477</name>
</gene>
<organism evidence="1 2">
    <name type="scientific">Paraglomus brasilianum</name>
    <dbReference type="NCBI Taxonomy" id="144538"/>
    <lineage>
        <taxon>Eukaryota</taxon>
        <taxon>Fungi</taxon>
        <taxon>Fungi incertae sedis</taxon>
        <taxon>Mucoromycota</taxon>
        <taxon>Glomeromycotina</taxon>
        <taxon>Glomeromycetes</taxon>
        <taxon>Paraglomerales</taxon>
        <taxon>Paraglomeraceae</taxon>
        <taxon>Paraglomus</taxon>
    </lineage>
</organism>
<name>A0A9N9GCP8_9GLOM</name>
<accession>A0A9N9GCP8</accession>
<proteinExistence type="predicted"/>